<dbReference type="GO" id="GO:0016787">
    <property type="term" value="F:hydrolase activity"/>
    <property type="evidence" value="ECO:0007669"/>
    <property type="project" value="UniProtKB-KW"/>
</dbReference>
<dbReference type="PRINTS" id="PR00332">
    <property type="entry name" value="HISTRIAD"/>
</dbReference>
<gene>
    <name evidence="4" type="ORF">A2973_03630</name>
</gene>
<dbReference type="PANTHER" id="PTHR23089">
    <property type="entry name" value="HISTIDINE TRIAD HIT PROTEIN"/>
    <property type="match status" value="1"/>
</dbReference>
<dbReference type="EMBL" id="MFJZ01000056">
    <property type="protein sequence ID" value="OGG29195.1"/>
    <property type="molecule type" value="Genomic_DNA"/>
</dbReference>
<dbReference type="InterPro" id="IPR011146">
    <property type="entry name" value="HIT-like"/>
</dbReference>
<sequence length="112" mass="12697">MDDFYCEKVLHGKVVVNKVFETDRVLALHHTKPHWPVHIVVTPKAHIPDILSPDCDDQLLGELFSVIRRIASDVTAKHGSCRILTNLGCYQDSKHLHFHLSFGEPNHLQAVV</sequence>
<evidence type="ECO:0000259" key="3">
    <source>
        <dbReference type="Pfam" id="PF01230"/>
    </source>
</evidence>
<dbReference type="Gene3D" id="3.30.428.10">
    <property type="entry name" value="HIT-like"/>
    <property type="match status" value="1"/>
</dbReference>
<evidence type="ECO:0000256" key="2">
    <source>
        <dbReference type="PIRSR" id="PIRSR601310-3"/>
    </source>
</evidence>
<evidence type="ECO:0000313" key="4">
    <source>
        <dbReference type="EMBL" id="OGG29195.1"/>
    </source>
</evidence>
<dbReference type="InterPro" id="IPR036265">
    <property type="entry name" value="HIT-like_sf"/>
</dbReference>
<dbReference type="STRING" id="1798396.A2973_03630"/>
<organism evidence="4 5">
    <name type="scientific">Candidatus Gottesmanbacteria bacterium RIFCSPLOWO2_01_FULL_49_10</name>
    <dbReference type="NCBI Taxonomy" id="1798396"/>
    <lineage>
        <taxon>Bacteria</taxon>
        <taxon>Candidatus Gottesmaniibacteriota</taxon>
    </lineage>
</organism>
<dbReference type="InterPro" id="IPR001310">
    <property type="entry name" value="Histidine_triad_HIT"/>
</dbReference>
<comment type="caution">
    <text evidence="4">The sequence shown here is derived from an EMBL/GenBank/DDBJ whole genome shotgun (WGS) entry which is preliminary data.</text>
</comment>
<feature type="short sequence motif" description="Histidine triad motif" evidence="2">
    <location>
        <begin position="95"/>
        <end position="99"/>
    </location>
</feature>
<reference evidence="4 5" key="1">
    <citation type="journal article" date="2016" name="Nat. Commun.">
        <title>Thousands of microbial genomes shed light on interconnected biogeochemical processes in an aquifer system.</title>
        <authorList>
            <person name="Anantharaman K."/>
            <person name="Brown C.T."/>
            <person name="Hug L.A."/>
            <person name="Sharon I."/>
            <person name="Castelle C.J."/>
            <person name="Probst A.J."/>
            <person name="Thomas B.C."/>
            <person name="Singh A."/>
            <person name="Wilkins M.J."/>
            <person name="Karaoz U."/>
            <person name="Brodie E.L."/>
            <person name="Williams K.H."/>
            <person name="Hubbard S.S."/>
            <person name="Banfield J.F."/>
        </authorList>
    </citation>
    <scope>NUCLEOTIDE SEQUENCE [LARGE SCALE GENOMIC DNA]</scope>
</reference>
<evidence type="ECO:0000313" key="5">
    <source>
        <dbReference type="Proteomes" id="UP000176409"/>
    </source>
</evidence>
<name>A0A1F6AWY1_9BACT</name>
<dbReference type="Pfam" id="PF01230">
    <property type="entry name" value="HIT"/>
    <property type="match status" value="1"/>
</dbReference>
<feature type="domain" description="HIT" evidence="3">
    <location>
        <begin position="17"/>
        <end position="100"/>
    </location>
</feature>
<feature type="active site" description="Tele-AMP-histidine intermediate" evidence="1">
    <location>
        <position position="97"/>
    </location>
</feature>
<evidence type="ECO:0000256" key="1">
    <source>
        <dbReference type="PIRSR" id="PIRSR601310-1"/>
    </source>
</evidence>
<protein>
    <submittedName>
        <fullName evidence="4">HIT family hydrolase</fullName>
    </submittedName>
</protein>
<accession>A0A1F6AWY1</accession>
<dbReference type="AlphaFoldDB" id="A0A1F6AWY1"/>
<keyword evidence="4" id="KW-0378">Hydrolase</keyword>
<dbReference type="Proteomes" id="UP000176409">
    <property type="component" value="Unassembled WGS sequence"/>
</dbReference>
<proteinExistence type="predicted"/>
<dbReference type="SUPFAM" id="SSF54197">
    <property type="entry name" value="HIT-like"/>
    <property type="match status" value="1"/>
</dbReference>